<dbReference type="InterPro" id="IPR008928">
    <property type="entry name" value="6-hairpin_glycosidase_sf"/>
</dbReference>
<keyword evidence="4" id="KW-0732">Signal</keyword>
<dbReference type="Gene3D" id="1.50.10.10">
    <property type="match status" value="1"/>
</dbReference>
<evidence type="ECO:0000313" key="5">
    <source>
        <dbReference type="EMBL" id="AKJ04177.1"/>
    </source>
</evidence>
<dbReference type="InterPro" id="IPR012341">
    <property type="entry name" value="6hp_glycosidase-like_sf"/>
</dbReference>
<dbReference type="GO" id="GO:0004555">
    <property type="term" value="F:alpha,alpha-trehalase activity"/>
    <property type="evidence" value="ECO:0007669"/>
    <property type="project" value="InterPro"/>
</dbReference>
<name>A0AAC8QAM6_9BACT</name>
<evidence type="ECO:0000256" key="2">
    <source>
        <dbReference type="ARBA" id="ARBA00023295"/>
    </source>
</evidence>
<gene>
    <name evidence="5" type="ORF">AA314_05803</name>
    <name evidence="6" type="ORF">ATI61_101726</name>
</gene>
<dbReference type="EMBL" id="QUMU01000001">
    <property type="protein sequence ID" value="REG37739.1"/>
    <property type="molecule type" value="Genomic_DNA"/>
</dbReference>
<feature type="chain" id="PRO_5042160265" evidence="4">
    <location>
        <begin position="27"/>
        <end position="577"/>
    </location>
</feature>
<dbReference type="InterPro" id="IPR001661">
    <property type="entry name" value="Glyco_hydro_37"/>
</dbReference>
<proteinExistence type="predicted"/>
<evidence type="ECO:0000256" key="3">
    <source>
        <dbReference type="SAM" id="MobiDB-lite"/>
    </source>
</evidence>
<dbReference type="AlphaFoldDB" id="A0AAC8QAM6"/>
<feature type="region of interest" description="Disordered" evidence="3">
    <location>
        <begin position="552"/>
        <end position="577"/>
    </location>
</feature>
<dbReference type="GO" id="GO:0005993">
    <property type="term" value="P:trehalose catabolic process"/>
    <property type="evidence" value="ECO:0007669"/>
    <property type="project" value="TreeGrafter"/>
</dbReference>
<dbReference type="PROSITE" id="PS00928">
    <property type="entry name" value="TREHALASE_2"/>
    <property type="match status" value="1"/>
</dbReference>
<dbReference type="RefSeq" id="WP_047858062.1">
    <property type="nucleotide sequence ID" value="NZ_CP011509.1"/>
</dbReference>
<dbReference type="KEGG" id="age:AA314_05803"/>
<dbReference type="SUPFAM" id="SSF48208">
    <property type="entry name" value="Six-hairpin glycosidases"/>
    <property type="match status" value="1"/>
</dbReference>
<dbReference type="PANTHER" id="PTHR23403:SF6">
    <property type="entry name" value="CYTOSOLIC NEUTRAL TREHALASE-RELATED"/>
    <property type="match status" value="1"/>
</dbReference>
<organism evidence="5 7">
    <name type="scientific">Archangium gephyra</name>
    <dbReference type="NCBI Taxonomy" id="48"/>
    <lineage>
        <taxon>Bacteria</taxon>
        <taxon>Pseudomonadati</taxon>
        <taxon>Myxococcota</taxon>
        <taxon>Myxococcia</taxon>
        <taxon>Myxococcales</taxon>
        <taxon>Cystobacterineae</taxon>
        <taxon>Archangiaceae</taxon>
        <taxon>Archangium</taxon>
    </lineage>
</organism>
<keyword evidence="1" id="KW-0378">Hydrolase</keyword>
<dbReference type="Pfam" id="PF01204">
    <property type="entry name" value="Trehalase"/>
    <property type="match status" value="2"/>
</dbReference>
<evidence type="ECO:0000256" key="1">
    <source>
        <dbReference type="ARBA" id="ARBA00022801"/>
    </source>
</evidence>
<dbReference type="Proteomes" id="UP000256345">
    <property type="component" value="Unassembled WGS sequence"/>
</dbReference>
<evidence type="ECO:0000313" key="7">
    <source>
        <dbReference type="Proteomes" id="UP000035579"/>
    </source>
</evidence>
<feature type="compositionally biased region" description="Basic and acidic residues" evidence="3">
    <location>
        <begin position="567"/>
        <end position="577"/>
    </location>
</feature>
<dbReference type="PRINTS" id="PR00744">
    <property type="entry name" value="GLHYDRLASE37"/>
</dbReference>
<protein>
    <submittedName>
        <fullName evidence="5 6">Trehalase</fullName>
    </submittedName>
</protein>
<keyword evidence="8" id="KW-1185">Reference proteome</keyword>
<accession>A0AAC8QAM6</accession>
<evidence type="ECO:0000313" key="6">
    <source>
        <dbReference type="EMBL" id="REG37739.1"/>
    </source>
</evidence>
<keyword evidence="2" id="KW-0326">Glycosidase</keyword>
<sequence>MAGTQRLRGPTWVAGLIVALSMVASAAPQEARREEAPRGYGDVRAYISRNWDVLTRSLETCEVLVDPKVPERSVLYLPRDLPEPASVQQLRQKCPQVRIQRLPSLITGPGQTDVQAIDPPGLLFLEHPYVVPGGMFNEMYGWDSYFILRGLLRDGRRELAQGMVRNFFFELQHYGGVLNANRTYYLTRSQPPFLTSMVLAVHDSLGEAEKRAWLTEALPYLVRDYEMWVKGEHLAGDTGLSRYFDFGEGPVPELDTHARYYRDVVGYFVSHPEAGQPYLREVDPDKREATGTSPVFTLQVCERDVGTTSCTAMKSFVLTQDYYKGDRSMRESGFDVSFHQGPFNASTHHYAPVDLNSLLYKTETDLERITTLLGRPAEARGWKERAARRRELVNRYLWDAQRGMYFDYDFVAGKRSTYEYATTFYPLWAGLASPEQARAVAGKLSRFEQPGGVAMSRQETLTQWDYPYGWAPIQLLTIEGLRRYGQGPEADRLSRKFLDTVAENFRRDGTIREKYNLVTRSSEVKISAGYVENVVGFGWTNGVFLELQHGLQQQEPARRVGRKPPPPRREQRPSQAP</sequence>
<reference evidence="6 8" key="2">
    <citation type="submission" date="2018-08" db="EMBL/GenBank/DDBJ databases">
        <title>Genomic Encyclopedia of Archaeal and Bacterial Type Strains, Phase II (KMG-II): from individual species to whole genera.</title>
        <authorList>
            <person name="Goeker M."/>
        </authorList>
    </citation>
    <scope>NUCLEOTIDE SEQUENCE [LARGE SCALE GENOMIC DNA]</scope>
    <source>
        <strain evidence="6 8">DSM 2261</strain>
    </source>
</reference>
<dbReference type="Proteomes" id="UP000035579">
    <property type="component" value="Chromosome"/>
</dbReference>
<dbReference type="InterPro" id="IPR018232">
    <property type="entry name" value="Glyco_hydro_37_CS"/>
</dbReference>
<dbReference type="PANTHER" id="PTHR23403">
    <property type="entry name" value="TREHALASE"/>
    <property type="match status" value="1"/>
</dbReference>
<reference evidence="5 7" key="1">
    <citation type="submission" date="2015-05" db="EMBL/GenBank/DDBJ databases">
        <title>Genome assembly of Archangium gephyra DSM 2261.</title>
        <authorList>
            <person name="Sharma G."/>
            <person name="Subramanian S."/>
        </authorList>
    </citation>
    <scope>NUCLEOTIDE SEQUENCE [LARGE SCALE GENOMIC DNA]</scope>
    <source>
        <strain evidence="5 7">DSM 2261</strain>
    </source>
</reference>
<evidence type="ECO:0000256" key="4">
    <source>
        <dbReference type="SAM" id="SignalP"/>
    </source>
</evidence>
<feature type="signal peptide" evidence="4">
    <location>
        <begin position="1"/>
        <end position="26"/>
    </location>
</feature>
<evidence type="ECO:0000313" key="8">
    <source>
        <dbReference type="Proteomes" id="UP000256345"/>
    </source>
</evidence>
<dbReference type="EMBL" id="CP011509">
    <property type="protein sequence ID" value="AKJ04177.1"/>
    <property type="molecule type" value="Genomic_DNA"/>
</dbReference>